<reference evidence="1" key="1">
    <citation type="submission" date="2019-04" db="EMBL/GenBank/DDBJ databases">
        <title>Microbes associate with the intestines of laboratory mice.</title>
        <authorList>
            <person name="Navarre W."/>
            <person name="Wong E."/>
            <person name="Huang K."/>
            <person name="Tropini C."/>
            <person name="Ng K."/>
            <person name="Yu B."/>
        </authorList>
    </citation>
    <scope>NUCLEOTIDE SEQUENCE</scope>
    <source>
        <strain evidence="1">NM01_1-7b</strain>
    </source>
</reference>
<protein>
    <submittedName>
        <fullName evidence="1">Methyl-accepting chemotaxis protein</fullName>
    </submittedName>
</protein>
<accession>A0AC61S161</accession>
<keyword evidence="2" id="KW-1185">Reference proteome</keyword>
<evidence type="ECO:0000313" key="2">
    <source>
        <dbReference type="Proteomes" id="UP000304953"/>
    </source>
</evidence>
<sequence length="574" mass="62083">MRRITAKMIAVLAGLSLVFGVSIVFNLGQIRMIQEKSEGITASQVPNVYLVNEFRSAYQEKETLLYEMMMTSKEEQIQELTSQIEALDLELTERMGEIKEAFPEEEGSKIAGHIELNMAAYDKIYKRIQKKSSGDIGSQAAFRTATSKLVEFDELVKADLTELDNLIARAMDTAVEEQNKGIQTAYQTLVLCVAVFLAAAAAGVAYVVGGVARPIRSATKQLDGIIGKIQRGEGDLTLRVETRSRDETGQMVQGINTFIDNLQHIMKDVKGYSLELKNSVEAVNGQVAVVSCSVNDTSAATEELSASMQEVSATSLGISGQIETVSETVQRMQKEAQESAKYAMEVRKRANELKENADASKKNTGGMVADMTGILKASVENSSKVAMINDLTEEILEIASQTNLLALNASIEAARAGEAGRGFAVVADEIRQLADSSRNTAGSIQEISRIVTEAVEELAANANEMMEYLNRNVMEDYAALVHTGEQYDADAGMFASVMERFSAETAGLQDTMNSMVGSVSSIAATIDDSARAIESVAAGAAGLVDSMGTIHENMDANTRISNTLKEEVEKFQNL</sequence>
<dbReference type="EMBL" id="SRYA01000001">
    <property type="protein sequence ID" value="TGY98213.1"/>
    <property type="molecule type" value="Genomic_DNA"/>
</dbReference>
<dbReference type="Proteomes" id="UP000304953">
    <property type="component" value="Unassembled WGS sequence"/>
</dbReference>
<name>A0AC61S161_9FIRM</name>
<evidence type="ECO:0000313" key="1">
    <source>
        <dbReference type="EMBL" id="TGY98213.1"/>
    </source>
</evidence>
<comment type="caution">
    <text evidence="1">The sequence shown here is derived from an EMBL/GenBank/DDBJ whole genome shotgun (WGS) entry which is preliminary data.</text>
</comment>
<organism evidence="1 2">
    <name type="scientific">Petralouisia muris</name>
    <dbReference type="NCBI Taxonomy" id="3032872"/>
    <lineage>
        <taxon>Bacteria</taxon>
        <taxon>Bacillati</taxon>
        <taxon>Bacillota</taxon>
        <taxon>Clostridia</taxon>
        <taxon>Lachnospirales</taxon>
        <taxon>Lachnospiraceae</taxon>
        <taxon>Petralouisia</taxon>
    </lineage>
</organism>
<gene>
    <name evidence="1" type="ORF">E5329_00035</name>
</gene>
<proteinExistence type="predicted"/>